<dbReference type="SMART" id="SM00382">
    <property type="entry name" value="AAA"/>
    <property type="match status" value="1"/>
</dbReference>
<dbReference type="GO" id="GO:0005524">
    <property type="term" value="F:ATP binding"/>
    <property type="evidence" value="ECO:0007669"/>
    <property type="project" value="UniProtKB-KW"/>
</dbReference>
<sequence length="226" mass="24866">MLKQQSIPTQSLCIAQNVSLVKSDGSPILPHLSLSLANEKIGLVGRNGVGKTTLINILLGEVRPSSGTVENNAHCVYLPQSFSGGDISTLSGVFEKSTWGTAREGRFRAQAGKLGLQAVDFDRPLVTFSGGERVKLWLANLLSQNPDIIILDEPTNNLDIYGRSVLCDFVKQTNKALLIVSHDRELLRLVDRIYELTPNGLKEFGGNYDFYQNQKDVFARAFESEV</sequence>
<dbReference type="Gene3D" id="3.40.50.300">
    <property type="entry name" value="P-loop containing nucleotide triphosphate hydrolases"/>
    <property type="match status" value="1"/>
</dbReference>
<accession>A0A955LLB7</accession>
<dbReference type="Pfam" id="PF00005">
    <property type="entry name" value="ABC_tran"/>
    <property type="match status" value="1"/>
</dbReference>
<dbReference type="CDD" id="cd03221">
    <property type="entry name" value="ABCF_EF-3"/>
    <property type="match status" value="1"/>
</dbReference>
<name>A0A955LLB7_UNCKA</name>
<keyword evidence="2" id="KW-0547">Nucleotide-binding</keyword>
<dbReference type="Proteomes" id="UP000751518">
    <property type="component" value="Unassembled WGS sequence"/>
</dbReference>
<dbReference type="PANTHER" id="PTHR19211:SF6">
    <property type="entry name" value="BLL7188 PROTEIN"/>
    <property type="match status" value="1"/>
</dbReference>
<evidence type="ECO:0000256" key="3">
    <source>
        <dbReference type="ARBA" id="ARBA00022840"/>
    </source>
</evidence>
<evidence type="ECO:0000259" key="4">
    <source>
        <dbReference type="PROSITE" id="PS50893"/>
    </source>
</evidence>
<dbReference type="InterPro" id="IPR003439">
    <property type="entry name" value="ABC_transporter-like_ATP-bd"/>
</dbReference>
<reference evidence="5" key="1">
    <citation type="submission" date="2020-04" db="EMBL/GenBank/DDBJ databases">
        <authorList>
            <person name="Zhang T."/>
        </authorList>
    </citation>
    <scope>NUCLEOTIDE SEQUENCE</scope>
    <source>
        <strain evidence="5">HKST-UBA03</strain>
    </source>
</reference>
<proteinExistence type="predicted"/>
<reference evidence="5" key="2">
    <citation type="journal article" date="2021" name="Microbiome">
        <title>Successional dynamics and alternative stable states in a saline activated sludge microbial community over 9 years.</title>
        <authorList>
            <person name="Wang Y."/>
            <person name="Ye J."/>
            <person name="Ju F."/>
            <person name="Liu L."/>
            <person name="Boyd J.A."/>
            <person name="Deng Y."/>
            <person name="Parks D.H."/>
            <person name="Jiang X."/>
            <person name="Yin X."/>
            <person name="Woodcroft B.J."/>
            <person name="Tyson G.W."/>
            <person name="Hugenholtz P."/>
            <person name="Polz M.F."/>
            <person name="Zhang T."/>
        </authorList>
    </citation>
    <scope>NUCLEOTIDE SEQUENCE</scope>
    <source>
        <strain evidence="5">HKST-UBA03</strain>
    </source>
</reference>
<keyword evidence="1" id="KW-0677">Repeat</keyword>
<evidence type="ECO:0000256" key="1">
    <source>
        <dbReference type="ARBA" id="ARBA00022737"/>
    </source>
</evidence>
<protein>
    <submittedName>
        <fullName evidence="5">ABC-F family ATP-binding cassette domain-containing protein</fullName>
    </submittedName>
</protein>
<comment type="caution">
    <text evidence="5">The sequence shown here is derived from an EMBL/GenBank/DDBJ whole genome shotgun (WGS) entry which is preliminary data.</text>
</comment>
<feature type="domain" description="ABC transporter" evidence="4">
    <location>
        <begin position="13"/>
        <end position="223"/>
    </location>
</feature>
<dbReference type="PROSITE" id="PS00211">
    <property type="entry name" value="ABC_TRANSPORTER_1"/>
    <property type="match status" value="1"/>
</dbReference>
<organism evidence="5 6">
    <name type="scientific">candidate division WWE3 bacterium</name>
    <dbReference type="NCBI Taxonomy" id="2053526"/>
    <lineage>
        <taxon>Bacteria</taxon>
        <taxon>Katanobacteria</taxon>
    </lineage>
</organism>
<dbReference type="PROSITE" id="PS50893">
    <property type="entry name" value="ABC_TRANSPORTER_2"/>
    <property type="match status" value="1"/>
</dbReference>
<evidence type="ECO:0000256" key="2">
    <source>
        <dbReference type="ARBA" id="ARBA00022741"/>
    </source>
</evidence>
<gene>
    <name evidence="5" type="ORF">KC614_04050</name>
</gene>
<feature type="non-terminal residue" evidence="5">
    <location>
        <position position="226"/>
    </location>
</feature>
<dbReference type="EMBL" id="JAGQKZ010000041">
    <property type="protein sequence ID" value="MCA9392347.1"/>
    <property type="molecule type" value="Genomic_DNA"/>
</dbReference>
<dbReference type="InterPro" id="IPR017871">
    <property type="entry name" value="ABC_transporter-like_CS"/>
</dbReference>
<keyword evidence="3 5" id="KW-0067">ATP-binding</keyword>
<dbReference type="SUPFAM" id="SSF52540">
    <property type="entry name" value="P-loop containing nucleoside triphosphate hydrolases"/>
    <property type="match status" value="1"/>
</dbReference>
<dbReference type="InterPro" id="IPR003593">
    <property type="entry name" value="AAA+_ATPase"/>
</dbReference>
<evidence type="ECO:0000313" key="5">
    <source>
        <dbReference type="EMBL" id="MCA9392347.1"/>
    </source>
</evidence>
<dbReference type="InterPro" id="IPR050611">
    <property type="entry name" value="ABCF"/>
</dbReference>
<dbReference type="AlphaFoldDB" id="A0A955LLB7"/>
<dbReference type="PANTHER" id="PTHR19211">
    <property type="entry name" value="ATP-BINDING TRANSPORT PROTEIN-RELATED"/>
    <property type="match status" value="1"/>
</dbReference>
<evidence type="ECO:0000313" key="6">
    <source>
        <dbReference type="Proteomes" id="UP000751518"/>
    </source>
</evidence>
<dbReference type="InterPro" id="IPR027417">
    <property type="entry name" value="P-loop_NTPase"/>
</dbReference>
<dbReference type="GO" id="GO:0016887">
    <property type="term" value="F:ATP hydrolysis activity"/>
    <property type="evidence" value="ECO:0007669"/>
    <property type="project" value="InterPro"/>
</dbReference>